<comment type="caution">
    <text evidence="1">The sequence shown here is derived from an EMBL/GenBank/DDBJ whole genome shotgun (WGS) entry which is preliminary data.</text>
</comment>
<evidence type="ECO:0000313" key="2">
    <source>
        <dbReference type="Proteomes" id="UP001320706"/>
    </source>
</evidence>
<accession>A0ACC3SE73</accession>
<evidence type="ECO:0000313" key="1">
    <source>
        <dbReference type="EMBL" id="KAK8209028.1"/>
    </source>
</evidence>
<organism evidence="1 2">
    <name type="scientific">Zalaria obscura</name>
    <dbReference type="NCBI Taxonomy" id="2024903"/>
    <lineage>
        <taxon>Eukaryota</taxon>
        <taxon>Fungi</taxon>
        <taxon>Dikarya</taxon>
        <taxon>Ascomycota</taxon>
        <taxon>Pezizomycotina</taxon>
        <taxon>Dothideomycetes</taxon>
        <taxon>Dothideomycetidae</taxon>
        <taxon>Dothideales</taxon>
        <taxon>Zalariaceae</taxon>
        <taxon>Zalaria</taxon>
    </lineage>
</organism>
<gene>
    <name evidence="1" type="ORF">M8818_003992</name>
</gene>
<name>A0ACC3SE73_9PEZI</name>
<sequence length="79" mass="8754">MPASGVLRGPDVRGPGFSPTPNPQLPYHRDAQPDFHGVVHVEPVNSCEDHLRLLAICAVQSYCRRQLRQHCNVEGDVVL</sequence>
<reference evidence="1" key="1">
    <citation type="submission" date="2024-02" db="EMBL/GenBank/DDBJ databases">
        <title>Metagenome Assembled Genome of Zalaria obscura JY119.</title>
        <authorList>
            <person name="Vighnesh L."/>
            <person name="Jagadeeshwari U."/>
            <person name="Venkata Ramana C."/>
            <person name="Sasikala C."/>
        </authorList>
    </citation>
    <scope>NUCLEOTIDE SEQUENCE</scope>
    <source>
        <strain evidence="1">JY119</strain>
    </source>
</reference>
<keyword evidence="2" id="KW-1185">Reference proteome</keyword>
<dbReference type="EMBL" id="JAMKPW020000018">
    <property type="protein sequence ID" value="KAK8209028.1"/>
    <property type="molecule type" value="Genomic_DNA"/>
</dbReference>
<dbReference type="Proteomes" id="UP001320706">
    <property type="component" value="Unassembled WGS sequence"/>
</dbReference>
<proteinExistence type="predicted"/>
<protein>
    <submittedName>
        <fullName evidence="1">Uncharacterized protein</fullName>
    </submittedName>
</protein>